<evidence type="ECO:0000256" key="3">
    <source>
        <dbReference type="ARBA" id="ARBA00022448"/>
    </source>
</evidence>
<accession>A0A844BEG0</accession>
<dbReference type="InterPro" id="IPR058792">
    <property type="entry name" value="Beta-barrel_RND_2"/>
</dbReference>
<keyword evidence="4" id="KW-0472">Membrane</keyword>
<dbReference type="Pfam" id="PF25917">
    <property type="entry name" value="BSH_RND"/>
    <property type="match status" value="1"/>
</dbReference>
<feature type="domain" description="CusB-like beta-barrel" evidence="6">
    <location>
        <begin position="239"/>
        <end position="307"/>
    </location>
</feature>
<dbReference type="EMBL" id="WJBU01000016">
    <property type="protein sequence ID" value="MRD48841.1"/>
    <property type="molecule type" value="Genomic_DNA"/>
</dbReference>
<proteinExistence type="inferred from homology"/>
<dbReference type="Gene3D" id="2.40.50.100">
    <property type="match status" value="1"/>
</dbReference>
<evidence type="ECO:0000256" key="2">
    <source>
        <dbReference type="ARBA" id="ARBA00009477"/>
    </source>
</evidence>
<evidence type="ECO:0000256" key="4">
    <source>
        <dbReference type="SAM" id="Phobius"/>
    </source>
</evidence>
<reference evidence="8 9" key="1">
    <citation type="submission" date="2019-11" db="EMBL/GenBank/DDBJ databases">
        <title>Caenimonas koreensis gen. nov., sp. nov., isolated from activated sludge.</title>
        <authorList>
            <person name="Seung H.R."/>
        </authorList>
    </citation>
    <scope>NUCLEOTIDE SEQUENCE [LARGE SCALE GENOMIC DNA]</scope>
    <source>
        <strain evidence="8 9">EMB320</strain>
    </source>
</reference>
<dbReference type="InterPro" id="IPR058627">
    <property type="entry name" value="MdtA-like_C"/>
</dbReference>
<dbReference type="GO" id="GO:1990281">
    <property type="term" value="C:efflux pump complex"/>
    <property type="evidence" value="ECO:0007669"/>
    <property type="project" value="TreeGrafter"/>
</dbReference>
<feature type="domain" description="Multidrug resistance protein MdtA-like C-terminal permuted SH3" evidence="7">
    <location>
        <begin position="321"/>
        <end position="373"/>
    </location>
</feature>
<dbReference type="InterPro" id="IPR006143">
    <property type="entry name" value="RND_pump_MFP"/>
</dbReference>
<gene>
    <name evidence="8" type="ORF">GHT07_16255</name>
</gene>
<keyword evidence="9" id="KW-1185">Reference proteome</keyword>
<comment type="similarity">
    <text evidence="2">Belongs to the membrane fusion protein (MFP) (TC 8.A.1) family.</text>
</comment>
<evidence type="ECO:0000259" key="7">
    <source>
        <dbReference type="Pfam" id="PF25967"/>
    </source>
</evidence>
<comment type="subcellular location">
    <subcellularLocation>
        <location evidence="1">Cell envelope</location>
    </subcellularLocation>
</comment>
<name>A0A844BEG0_9BURK</name>
<dbReference type="OrthoDB" id="9806939at2"/>
<evidence type="ECO:0000259" key="6">
    <source>
        <dbReference type="Pfam" id="PF25954"/>
    </source>
</evidence>
<dbReference type="Pfam" id="PF25967">
    <property type="entry name" value="RND-MFP_C"/>
    <property type="match status" value="1"/>
</dbReference>
<sequence>MTEMTTALPTQPSIDSRPRVVARRPVAAWAVAGVVLVGAVLLAIRAFAPSTAPVAQTGSAAQDLPALQVAIATAAGGSQTAAFDGLVQAVRQTSVAAQVSGAVVAIEVKAGDTVRAGQVLLRIDARAAQQTAAAATAQVGAARAEQEVATRELERQRALFKQNFISQAALDRAEAQYKSTVAGAASQLASAGAANTQTDFHVLRAPYDGVVAEVAAVVGDMAMPGRALMTVYDPRALRVSAAVPESAAAALAPGQLPQVEIRGAQPARVVPLNVQVLPAVDPASHTLEVRLDLPAGSAVRPGMFARIWMPLTVEGAPARLFIPSQALWRQGELTAVYVVGEGGRALLRQVRVGRAEGERTEVLAGISAGERVALDPQAAAQRR</sequence>
<keyword evidence="3" id="KW-0813">Transport</keyword>
<protein>
    <submittedName>
        <fullName evidence="8">Efflux RND transporter periplasmic adaptor subunit</fullName>
    </submittedName>
</protein>
<dbReference type="Gene3D" id="1.10.287.470">
    <property type="entry name" value="Helix hairpin bin"/>
    <property type="match status" value="1"/>
</dbReference>
<keyword evidence="4" id="KW-1133">Transmembrane helix</keyword>
<keyword evidence="4" id="KW-0812">Transmembrane</keyword>
<dbReference type="RefSeq" id="WP_153586158.1">
    <property type="nucleotide sequence ID" value="NZ_WJBU01000016.1"/>
</dbReference>
<feature type="domain" description="Multidrug resistance protein MdtA-like barrel-sandwich hybrid" evidence="5">
    <location>
        <begin position="91"/>
        <end position="230"/>
    </location>
</feature>
<dbReference type="GO" id="GO:0015562">
    <property type="term" value="F:efflux transmembrane transporter activity"/>
    <property type="evidence" value="ECO:0007669"/>
    <property type="project" value="TreeGrafter"/>
</dbReference>
<evidence type="ECO:0000313" key="9">
    <source>
        <dbReference type="Proteomes" id="UP000487350"/>
    </source>
</evidence>
<dbReference type="AlphaFoldDB" id="A0A844BEG0"/>
<dbReference type="Proteomes" id="UP000487350">
    <property type="component" value="Unassembled WGS sequence"/>
</dbReference>
<evidence type="ECO:0000256" key="1">
    <source>
        <dbReference type="ARBA" id="ARBA00004196"/>
    </source>
</evidence>
<organism evidence="8 9">
    <name type="scientific">Caenimonas koreensis DSM 17982</name>
    <dbReference type="NCBI Taxonomy" id="1121255"/>
    <lineage>
        <taxon>Bacteria</taxon>
        <taxon>Pseudomonadati</taxon>
        <taxon>Pseudomonadota</taxon>
        <taxon>Betaproteobacteria</taxon>
        <taxon>Burkholderiales</taxon>
        <taxon>Comamonadaceae</taxon>
        <taxon>Caenimonas</taxon>
    </lineage>
</organism>
<dbReference type="PANTHER" id="PTHR30469:SF15">
    <property type="entry name" value="HLYD FAMILY OF SECRETION PROTEINS"/>
    <property type="match status" value="1"/>
</dbReference>
<dbReference type="NCBIfam" id="TIGR01730">
    <property type="entry name" value="RND_mfp"/>
    <property type="match status" value="1"/>
</dbReference>
<dbReference type="Pfam" id="PF25954">
    <property type="entry name" value="Beta-barrel_RND_2"/>
    <property type="match status" value="1"/>
</dbReference>
<feature type="transmembrane region" description="Helical" evidence="4">
    <location>
        <begin position="26"/>
        <end position="48"/>
    </location>
</feature>
<evidence type="ECO:0000313" key="8">
    <source>
        <dbReference type="EMBL" id="MRD48841.1"/>
    </source>
</evidence>
<comment type="caution">
    <text evidence="8">The sequence shown here is derived from an EMBL/GenBank/DDBJ whole genome shotgun (WGS) entry which is preliminary data.</text>
</comment>
<dbReference type="PANTHER" id="PTHR30469">
    <property type="entry name" value="MULTIDRUG RESISTANCE PROTEIN MDTA"/>
    <property type="match status" value="1"/>
</dbReference>
<dbReference type="Gene3D" id="2.40.420.20">
    <property type="match status" value="1"/>
</dbReference>
<dbReference type="SUPFAM" id="SSF111369">
    <property type="entry name" value="HlyD-like secretion proteins"/>
    <property type="match status" value="1"/>
</dbReference>
<dbReference type="InterPro" id="IPR058625">
    <property type="entry name" value="MdtA-like_BSH"/>
</dbReference>
<dbReference type="Gene3D" id="2.40.30.170">
    <property type="match status" value="1"/>
</dbReference>
<evidence type="ECO:0000259" key="5">
    <source>
        <dbReference type="Pfam" id="PF25917"/>
    </source>
</evidence>